<feature type="binding site" evidence="7 9">
    <location>
        <begin position="137"/>
        <end position="139"/>
    </location>
    <ligand>
        <name>NAD(+)</name>
        <dbReference type="ChEBI" id="CHEBI:57540"/>
    </ligand>
</feature>
<keyword evidence="7" id="KW-0597">Phosphoprotein</keyword>
<dbReference type="EC" id="1.1.1.27" evidence="3 7"/>
<dbReference type="Proteomes" id="UP000034837">
    <property type="component" value="Unassembled WGS sequence"/>
</dbReference>
<dbReference type="NCBIfam" id="NF004863">
    <property type="entry name" value="PRK06223.1"/>
    <property type="match status" value="1"/>
</dbReference>
<dbReference type="InterPro" id="IPR018177">
    <property type="entry name" value="L-lactate_DH_AS"/>
</dbReference>
<feature type="binding site" evidence="7">
    <location>
        <begin position="167"/>
        <end position="170"/>
    </location>
    <ligand>
        <name>substrate</name>
    </ligand>
</feature>
<feature type="binding site" evidence="7 9">
    <location>
        <position position="54"/>
    </location>
    <ligand>
        <name>NAD(+)</name>
        <dbReference type="ChEBI" id="CHEBI:57540"/>
    </ligand>
</feature>
<comment type="caution">
    <text evidence="7">Lacks conserved residue(s) required for the propagation of feature annotation.</text>
</comment>
<feature type="binding site" evidence="7">
    <location>
        <begin position="98"/>
        <end position="99"/>
    </location>
    <ligand>
        <name>NAD(+)</name>
        <dbReference type="ChEBI" id="CHEBI:57540"/>
    </ligand>
</feature>
<evidence type="ECO:0000256" key="9">
    <source>
        <dbReference type="PIRSR" id="PIRSR000102-3"/>
    </source>
</evidence>
<evidence type="ECO:0000313" key="12">
    <source>
        <dbReference type="EMBL" id="KKS57306.1"/>
    </source>
</evidence>
<feature type="binding site" evidence="7">
    <location>
        <position position="107"/>
    </location>
    <ligand>
        <name>substrate</name>
    </ligand>
</feature>
<evidence type="ECO:0000256" key="5">
    <source>
        <dbReference type="ARBA" id="ARBA00023027"/>
    </source>
</evidence>
<dbReference type="InterPro" id="IPR001236">
    <property type="entry name" value="Lactate/malate_DH_N"/>
</dbReference>
<dbReference type="NCBIfam" id="TIGR01771">
    <property type="entry name" value="L-LDH-NAD"/>
    <property type="match status" value="1"/>
</dbReference>
<evidence type="ECO:0000259" key="11">
    <source>
        <dbReference type="Pfam" id="PF02866"/>
    </source>
</evidence>
<comment type="function">
    <text evidence="7">Catalyzes the conversion of lactate to pyruvate.</text>
</comment>
<keyword evidence="7" id="KW-0963">Cytoplasm</keyword>
<reference evidence="12 13" key="1">
    <citation type="journal article" date="2015" name="Nature">
        <title>rRNA introns, odd ribosomes, and small enigmatic genomes across a large radiation of phyla.</title>
        <authorList>
            <person name="Brown C.T."/>
            <person name="Hug L.A."/>
            <person name="Thomas B.C."/>
            <person name="Sharon I."/>
            <person name="Castelle C.J."/>
            <person name="Singh A."/>
            <person name="Wilkins M.J."/>
            <person name="Williams K.H."/>
            <person name="Banfield J.F."/>
        </authorList>
    </citation>
    <scope>NUCLEOTIDE SEQUENCE [LARGE SCALE GENOMIC DNA]</scope>
</reference>
<name>A0A0G1CFF2_9BACT</name>
<comment type="subunit">
    <text evidence="7">Homotetramer.</text>
</comment>
<dbReference type="UniPathway" id="UPA00554">
    <property type="reaction ID" value="UER00611"/>
</dbReference>
<evidence type="ECO:0000313" key="13">
    <source>
        <dbReference type="Proteomes" id="UP000034837"/>
    </source>
</evidence>
<dbReference type="CDD" id="cd05292">
    <property type="entry name" value="LDH_2"/>
    <property type="match status" value="1"/>
</dbReference>
<comment type="caution">
    <text evidence="12">The sequence shown here is derived from an EMBL/GenBank/DDBJ whole genome shotgun (WGS) entry which is preliminary data.</text>
</comment>
<gene>
    <name evidence="7" type="primary">ldh</name>
    <name evidence="12" type="ORF">UV20_C0002G0095</name>
</gene>
<accession>A0A0G1CFF2</accession>
<dbReference type="PIRSF" id="PIRSF000102">
    <property type="entry name" value="Lac_mal_DH"/>
    <property type="match status" value="1"/>
</dbReference>
<dbReference type="Gene3D" id="3.90.110.10">
    <property type="entry name" value="Lactate dehydrogenase/glycoside hydrolase, family 4, C-terminal"/>
    <property type="match status" value="1"/>
</dbReference>
<dbReference type="GO" id="GO:0004459">
    <property type="term" value="F:L-lactate dehydrogenase (NAD+) activity"/>
    <property type="evidence" value="ECO:0007669"/>
    <property type="project" value="UniProtKB-UniRule"/>
</dbReference>
<protein>
    <recommendedName>
        <fullName evidence="3 7">L-lactate dehydrogenase</fullName>
        <shortName evidence="7">L-LDH</shortName>
        <ecNumber evidence="3 7">1.1.1.27</ecNumber>
    </recommendedName>
</protein>
<comment type="subcellular location">
    <subcellularLocation>
        <location evidence="7">Cytoplasm</location>
    </subcellularLocation>
</comment>
<dbReference type="GO" id="GO:0005737">
    <property type="term" value="C:cytoplasm"/>
    <property type="evidence" value="ECO:0007669"/>
    <property type="project" value="UniProtKB-SubCell"/>
</dbReference>
<evidence type="ECO:0000256" key="8">
    <source>
        <dbReference type="PIRSR" id="PIRSR000102-1"/>
    </source>
</evidence>
<dbReference type="InterPro" id="IPR022383">
    <property type="entry name" value="Lactate/malate_DH_C"/>
</dbReference>
<comment type="similarity">
    <text evidence="2 7">Belongs to the LDH/MDH superfamily. LDH family.</text>
</comment>
<evidence type="ECO:0000256" key="4">
    <source>
        <dbReference type="ARBA" id="ARBA00023002"/>
    </source>
</evidence>
<dbReference type="InterPro" id="IPR001557">
    <property type="entry name" value="L-lactate/malate_DH"/>
</dbReference>
<feature type="binding site" evidence="7">
    <location>
        <position position="84"/>
    </location>
    <ligand>
        <name>NAD(+)</name>
        <dbReference type="ChEBI" id="CHEBI:57540"/>
    </ligand>
</feature>
<dbReference type="FunFam" id="3.40.50.720:FF:000018">
    <property type="entry name" value="Malate dehydrogenase"/>
    <property type="match status" value="1"/>
</dbReference>
<keyword evidence="5 7" id="KW-0520">NAD</keyword>
<evidence type="ECO:0000256" key="7">
    <source>
        <dbReference type="HAMAP-Rule" id="MF_00488"/>
    </source>
</evidence>
<feature type="domain" description="Lactate/malate dehydrogenase C-terminal" evidence="11">
    <location>
        <begin position="164"/>
        <end position="325"/>
    </location>
</feature>
<dbReference type="InterPro" id="IPR036291">
    <property type="entry name" value="NAD(P)-bd_dom_sf"/>
</dbReference>
<comment type="catalytic activity">
    <reaction evidence="6 7">
        <text>(S)-lactate + NAD(+) = pyruvate + NADH + H(+)</text>
        <dbReference type="Rhea" id="RHEA:23444"/>
        <dbReference type="ChEBI" id="CHEBI:15361"/>
        <dbReference type="ChEBI" id="CHEBI:15378"/>
        <dbReference type="ChEBI" id="CHEBI:16651"/>
        <dbReference type="ChEBI" id="CHEBI:57540"/>
        <dbReference type="ChEBI" id="CHEBI:57945"/>
        <dbReference type="EC" id="1.1.1.27"/>
    </reaction>
</comment>
<dbReference type="EMBL" id="LCDO01000002">
    <property type="protein sequence ID" value="KKS57306.1"/>
    <property type="molecule type" value="Genomic_DNA"/>
</dbReference>
<feature type="binding site" evidence="9">
    <location>
        <position position="114"/>
    </location>
    <ligand>
        <name>NAD(+)</name>
        <dbReference type="ChEBI" id="CHEBI:57540"/>
    </ligand>
</feature>
<evidence type="ECO:0000259" key="10">
    <source>
        <dbReference type="Pfam" id="PF00056"/>
    </source>
</evidence>
<dbReference type="SUPFAM" id="SSF56327">
    <property type="entry name" value="LDH C-terminal domain-like"/>
    <property type="match status" value="1"/>
</dbReference>
<feature type="active site" description="Proton acceptor" evidence="7 8">
    <location>
        <position position="194"/>
    </location>
</feature>
<dbReference type="SUPFAM" id="SSF51735">
    <property type="entry name" value="NAD(P)-binding Rossmann-fold domains"/>
    <property type="match status" value="1"/>
</dbReference>
<dbReference type="InterPro" id="IPR015955">
    <property type="entry name" value="Lactate_DH/Glyco_Ohase_4_C"/>
</dbReference>
<evidence type="ECO:0000256" key="6">
    <source>
        <dbReference type="ARBA" id="ARBA00049258"/>
    </source>
</evidence>
<dbReference type="InterPro" id="IPR011304">
    <property type="entry name" value="L-lactate_DH"/>
</dbReference>
<dbReference type="GO" id="GO:0006096">
    <property type="term" value="P:glycolytic process"/>
    <property type="evidence" value="ECO:0007669"/>
    <property type="project" value="UniProtKB-UniRule"/>
</dbReference>
<feature type="binding site" evidence="7">
    <location>
        <position position="59"/>
    </location>
    <ligand>
        <name>NAD(+)</name>
        <dbReference type="ChEBI" id="CHEBI:57540"/>
    </ligand>
</feature>
<feature type="modified residue" description="Phosphotyrosine" evidence="7">
    <location>
        <position position="235"/>
    </location>
</feature>
<keyword evidence="4 7" id="KW-0560">Oxidoreductase</keyword>
<organism evidence="12 13">
    <name type="scientific">Candidatus Magasanikbacteria bacterium GW2011_GWA2_42_32</name>
    <dbReference type="NCBI Taxonomy" id="1619039"/>
    <lineage>
        <taxon>Bacteria</taxon>
        <taxon>Candidatus Magasanikiibacteriota</taxon>
    </lineage>
</organism>
<dbReference type="GO" id="GO:0006089">
    <property type="term" value="P:lactate metabolic process"/>
    <property type="evidence" value="ECO:0007669"/>
    <property type="project" value="TreeGrafter"/>
</dbReference>
<evidence type="ECO:0000256" key="3">
    <source>
        <dbReference type="ARBA" id="ARBA00012967"/>
    </source>
</evidence>
<feature type="binding site" evidence="7">
    <location>
        <position position="162"/>
    </location>
    <ligand>
        <name>NAD(+)</name>
        <dbReference type="ChEBI" id="CHEBI:57540"/>
    </ligand>
</feature>
<dbReference type="NCBIfam" id="NF000824">
    <property type="entry name" value="PRK00066.1"/>
    <property type="match status" value="1"/>
</dbReference>
<feature type="domain" description="Lactate/malate dehydrogenase N-terminal" evidence="10">
    <location>
        <begin position="24"/>
        <end position="161"/>
    </location>
</feature>
<feature type="binding site" evidence="7">
    <location>
        <position position="244"/>
    </location>
    <ligand>
        <name>substrate</name>
    </ligand>
</feature>
<dbReference type="PANTHER" id="PTHR43128">
    <property type="entry name" value="L-2-HYDROXYCARBOXYLATE DEHYDROGENASE (NAD(P)(+))"/>
    <property type="match status" value="1"/>
</dbReference>
<feature type="binding site" evidence="7">
    <location>
        <begin position="139"/>
        <end position="142"/>
    </location>
    <ligand>
        <name>substrate</name>
    </ligand>
</feature>
<dbReference type="PATRIC" id="fig|1619039.3.peg.387"/>
<sequence>MPAKKMLEKKNEKEIPAPLIETTRVVIVGAGFVGSTAAYTLMIQGIASEIVLVDVNKDKCLGEAMDLGHGLSFVKQSRIWAGDYSDCKDADVVVITAGLGQKVGQTRLDLAAINAKIIGGIIEQVRHYTDKAVILMVTNPLDVMTYVALKKSGLPNYQVFGTGTTLDSSRFRYLLAQEFGVAPDSMAAYLIGEHGDSEVPIISHANLMGENITSFKEYDPQLVEDSYNHTKNAAYEIICKKGATYYAIALAISRIVRAILYDENHVFPLSSLLTGQYGLKDICLSLPSVVGRTGIKRVLEVKLNDEELQKLRQSAKVISETIKSIKI</sequence>
<proteinExistence type="inferred from homology"/>
<dbReference type="PANTHER" id="PTHR43128:SF16">
    <property type="entry name" value="L-LACTATE DEHYDROGENASE"/>
    <property type="match status" value="1"/>
</dbReference>
<dbReference type="Pfam" id="PF02866">
    <property type="entry name" value="Ldh_1_C"/>
    <property type="match status" value="1"/>
</dbReference>
<comment type="pathway">
    <text evidence="1 7">Fermentation; pyruvate fermentation to lactate; (S)-lactate from pyruvate: step 1/1.</text>
</comment>
<feature type="binding site" evidence="7">
    <location>
        <position position="33"/>
    </location>
    <ligand>
        <name>NAD(+)</name>
        <dbReference type="ChEBI" id="CHEBI:57540"/>
    </ligand>
</feature>
<dbReference type="HAMAP" id="MF_00488">
    <property type="entry name" value="Lactate_dehydrog"/>
    <property type="match status" value="1"/>
</dbReference>
<dbReference type="Gene3D" id="3.40.50.720">
    <property type="entry name" value="NAD(P)-binding Rossmann-like Domain"/>
    <property type="match status" value="1"/>
</dbReference>
<dbReference type="AlphaFoldDB" id="A0A0G1CFF2"/>
<dbReference type="PROSITE" id="PS00064">
    <property type="entry name" value="L_LDH"/>
    <property type="match status" value="1"/>
</dbReference>
<feature type="binding site" evidence="7">
    <location>
        <position position="101"/>
    </location>
    <ligand>
        <name>substrate</name>
    </ligand>
</feature>
<feature type="binding site" evidence="9">
    <location>
        <begin position="29"/>
        <end position="34"/>
    </location>
    <ligand>
        <name>NAD(+)</name>
        <dbReference type="ChEBI" id="CHEBI:57540"/>
    </ligand>
</feature>
<evidence type="ECO:0000256" key="2">
    <source>
        <dbReference type="ARBA" id="ARBA00006054"/>
    </source>
</evidence>
<dbReference type="Pfam" id="PF00056">
    <property type="entry name" value="Ldh_1_N"/>
    <property type="match status" value="1"/>
</dbReference>
<evidence type="ECO:0000256" key="1">
    <source>
        <dbReference type="ARBA" id="ARBA00004843"/>
    </source>
</evidence>
<dbReference type="PRINTS" id="PR00086">
    <property type="entry name" value="LLDHDRGNASE"/>
</dbReference>